<dbReference type="EMBL" id="QGNW01001503">
    <property type="protein sequence ID" value="RVW38731.1"/>
    <property type="molecule type" value="Genomic_DNA"/>
</dbReference>
<dbReference type="GO" id="GO:0015074">
    <property type="term" value="P:DNA integration"/>
    <property type="evidence" value="ECO:0007669"/>
    <property type="project" value="InterPro"/>
</dbReference>
<proteinExistence type="predicted"/>
<dbReference type="Gene3D" id="3.30.70.270">
    <property type="match status" value="3"/>
</dbReference>
<dbReference type="InterPro" id="IPR050951">
    <property type="entry name" value="Retrovirus_Pol_polyprotein"/>
</dbReference>
<dbReference type="InterPro" id="IPR043128">
    <property type="entry name" value="Rev_trsase/Diguanyl_cyclase"/>
</dbReference>
<keyword evidence="3" id="KW-0548">Nucleotidyltransferase</keyword>
<dbReference type="CDD" id="cd09274">
    <property type="entry name" value="RNase_HI_RT_Ty3"/>
    <property type="match status" value="1"/>
</dbReference>
<dbReference type="GO" id="GO:0003964">
    <property type="term" value="F:RNA-directed DNA polymerase activity"/>
    <property type="evidence" value="ECO:0007669"/>
    <property type="project" value="UniProtKB-KW"/>
</dbReference>
<dbReference type="InterPro" id="IPR021109">
    <property type="entry name" value="Peptidase_aspartic_dom_sf"/>
</dbReference>
<dbReference type="Pfam" id="PF08284">
    <property type="entry name" value="RVP_2"/>
    <property type="match status" value="2"/>
</dbReference>
<evidence type="ECO:0000256" key="5">
    <source>
        <dbReference type="ARBA" id="ARBA00022759"/>
    </source>
</evidence>
<keyword evidence="4" id="KW-0540">Nuclease</keyword>
<keyword evidence="7" id="KW-0695">RNA-directed DNA polymerase</keyword>
<dbReference type="Gene3D" id="3.10.10.10">
    <property type="entry name" value="HIV Type 1 Reverse Transcriptase, subunit A, domain 1"/>
    <property type="match status" value="1"/>
</dbReference>
<dbReference type="InterPro" id="IPR001584">
    <property type="entry name" value="Integrase_cat-core"/>
</dbReference>
<dbReference type="InterPro" id="IPR012337">
    <property type="entry name" value="RNaseH-like_sf"/>
</dbReference>
<dbReference type="Gene3D" id="3.30.420.10">
    <property type="entry name" value="Ribonuclease H-like superfamily/Ribonuclease H"/>
    <property type="match status" value="1"/>
</dbReference>
<dbReference type="Gene3D" id="2.40.70.10">
    <property type="entry name" value="Acid Proteases"/>
    <property type="match status" value="1"/>
</dbReference>
<evidence type="ECO:0000313" key="10">
    <source>
        <dbReference type="EMBL" id="RVW38731.1"/>
    </source>
</evidence>
<dbReference type="SUPFAM" id="SSF56672">
    <property type="entry name" value="DNA/RNA polymerases"/>
    <property type="match status" value="1"/>
</dbReference>
<dbReference type="GO" id="GO:0004519">
    <property type="term" value="F:endonuclease activity"/>
    <property type="evidence" value="ECO:0007669"/>
    <property type="project" value="UniProtKB-KW"/>
</dbReference>
<evidence type="ECO:0000256" key="1">
    <source>
        <dbReference type="ARBA" id="ARBA00012493"/>
    </source>
</evidence>
<keyword evidence="5" id="KW-0255">Endonuclease</keyword>
<comment type="caution">
    <text evidence="10">The sequence shown here is derived from an EMBL/GenBank/DDBJ whole genome shotgun (WGS) entry which is preliminary data.</text>
</comment>
<accession>A0A438DTD7</accession>
<feature type="compositionally biased region" description="Polar residues" evidence="8">
    <location>
        <begin position="55"/>
        <end position="65"/>
    </location>
</feature>
<evidence type="ECO:0000256" key="8">
    <source>
        <dbReference type="SAM" id="MobiDB-lite"/>
    </source>
</evidence>
<dbReference type="InterPro" id="IPR043502">
    <property type="entry name" value="DNA/RNA_pol_sf"/>
</dbReference>
<evidence type="ECO:0000256" key="6">
    <source>
        <dbReference type="ARBA" id="ARBA00022801"/>
    </source>
</evidence>
<evidence type="ECO:0000256" key="7">
    <source>
        <dbReference type="ARBA" id="ARBA00022918"/>
    </source>
</evidence>
<protein>
    <recommendedName>
        <fullName evidence="1">RNA-directed DNA polymerase</fullName>
        <ecNumber evidence="1">2.7.7.49</ecNumber>
    </recommendedName>
</protein>
<gene>
    <name evidence="10" type="primary">pol_290</name>
    <name evidence="10" type="ORF">CK203_077537</name>
</gene>
<organism evidence="10 11">
    <name type="scientific">Vitis vinifera</name>
    <name type="common">Grape</name>
    <dbReference type="NCBI Taxonomy" id="29760"/>
    <lineage>
        <taxon>Eukaryota</taxon>
        <taxon>Viridiplantae</taxon>
        <taxon>Streptophyta</taxon>
        <taxon>Embryophyta</taxon>
        <taxon>Tracheophyta</taxon>
        <taxon>Spermatophyta</taxon>
        <taxon>Magnoliopsida</taxon>
        <taxon>eudicotyledons</taxon>
        <taxon>Gunneridae</taxon>
        <taxon>Pentapetalae</taxon>
        <taxon>rosids</taxon>
        <taxon>Vitales</taxon>
        <taxon>Vitaceae</taxon>
        <taxon>Viteae</taxon>
        <taxon>Vitis</taxon>
    </lineage>
</organism>
<evidence type="ECO:0000259" key="9">
    <source>
        <dbReference type="PROSITE" id="PS50994"/>
    </source>
</evidence>
<feature type="region of interest" description="Disordered" evidence="8">
    <location>
        <begin position="48"/>
        <end position="71"/>
    </location>
</feature>
<dbReference type="SUPFAM" id="SSF53098">
    <property type="entry name" value="Ribonuclease H-like"/>
    <property type="match status" value="1"/>
</dbReference>
<evidence type="ECO:0000256" key="2">
    <source>
        <dbReference type="ARBA" id="ARBA00022679"/>
    </source>
</evidence>
<dbReference type="AlphaFoldDB" id="A0A438DTD7"/>
<dbReference type="PANTHER" id="PTHR37984">
    <property type="entry name" value="PROTEIN CBG26694"/>
    <property type="match status" value="1"/>
</dbReference>
<dbReference type="GO" id="GO:0016787">
    <property type="term" value="F:hydrolase activity"/>
    <property type="evidence" value="ECO:0007669"/>
    <property type="project" value="UniProtKB-KW"/>
</dbReference>
<dbReference type="Proteomes" id="UP000288805">
    <property type="component" value="Unassembled WGS sequence"/>
</dbReference>
<dbReference type="FunFam" id="3.30.70.270:FF:000020">
    <property type="entry name" value="Transposon Tf2-6 polyprotein-like Protein"/>
    <property type="match status" value="1"/>
</dbReference>
<dbReference type="GO" id="GO:0003676">
    <property type="term" value="F:nucleic acid binding"/>
    <property type="evidence" value="ECO:0007669"/>
    <property type="project" value="InterPro"/>
</dbReference>
<reference evidence="10 11" key="1">
    <citation type="journal article" date="2018" name="PLoS Genet.">
        <title>Population sequencing reveals clonal diversity and ancestral inbreeding in the grapevine cultivar Chardonnay.</title>
        <authorList>
            <person name="Roach M.J."/>
            <person name="Johnson D.L."/>
            <person name="Bohlmann J."/>
            <person name="van Vuuren H.J."/>
            <person name="Jones S.J."/>
            <person name="Pretorius I.S."/>
            <person name="Schmidt S.A."/>
            <person name="Borneman A.R."/>
        </authorList>
    </citation>
    <scope>NUCLEOTIDE SEQUENCE [LARGE SCALE GENOMIC DNA]</scope>
    <source>
        <strain evidence="11">cv. Chardonnay</strain>
        <tissue evidence="10">Leaf</tissue>
    </source>
</reference>
<dbReference type="Pfam" id="PF17917">
    <property type="entry name" value="RT_RNaseH"/>
    <property type="match status" value="1"/>
</dbReference>
<sequence>MLQVILSDNKPLSTTLLKLPFGYNLSHPLRFSMDKNDARYPQFGREVKEIMPPRRTTSSQNSQANDGVPPPLEGLPLMNAEGFYRYLETLAGLVERQARVAETNCQGQSSFSRSSSFDDFKKLGPPYFSATSNPTEAKASILKMKKFFDVIDCSEEKNTSYAAFMLDKETNHWWHMTKRLLKDQGPITWRQFKEAFYKKYFPDSVMRQKMGEFVCLEQEEMAMAQYEAKFTELTLFAPQLIATEEEKTLKFQDGLKPYLKNIISILKLGIYSKIMDKALIAEKGRLELALVVGSKDTWFGIVQRIKILSLRSIRRRNKEDKQKPRAQGRVFAMTHRDAQAISDVVTGTIRIHTLFARALIDPDSTHSFVSVSFVGLLGKSVDLVLLDLQDFDVILGMDWLASYHASIDCFGKRVIFSIPGQLEFNFVGKHADKPLHMISAFRASSLLRKGCQGFLAYVVSNESDLRMAPVELKELKAQLQELLDKGTCVFSKIDLWSRYHQLRVRGEDIPKTAFRTRSGEEHEHHLSIVLRTLRDKQLYAKLKKCEFWLDKVSFLGHVVTKDGISIDPRKVDVVANWRKPSIVTKIQSFLGLAGYYRRFIERFSKIALPLTKLTHKGVKVKWFDDYEHSFQELKNRLVTTPILTIPSSSGGFVVYSDASHQGLGCVLMQHGKVVAYASIQLKSYERNYPTHDLELAAVIFALKIWRHFLFGETCEIFTNHKSSKYLFSQKKLNMRQRRWIELLKDYDCIIQYHPGKANVVTDALSRKSVGSLEAIKGCQRQLIEDLRSLHVHIKVLDSRALVVNFRVQPDLVGRIKALQKNDLNFVQLMEECLVCQQVKTEHQRPTRSLQPLSIPEWKWEHITMDFVTGLPRTLGTNNTIWVIVDRLTKSAHFLPMKVNFSMDHLTFLYVKEIVRMHGVPVSIVSDRDPRFTSRFWHSLQKALGTKLSFSTAFHPQTDGQSERVIQVLEDLLRACTLDLKGSWDDYLPLVEFTYNNSFQASIGMAPFKGYMVGNVDLLFAGMMLEKRNF</sequence>
<evidence type="ECO:0000256" key="4">
    <source>
        <dbReference type="ARBA" id="ARBA00022722"/>
    </source>
</evidence>
<dbReference type="InterPro" id="IPR005162">
    <property type="entry name" value="Retrotrans_gag_dom"/>
</dbReference>
<dbReference type="PROSITE" id="PS50994">
    <property type="entry name" value="INTEGRASE"/>
    <property type="match status" value="1"/>
</dbReference>
<dbReference type="CDD" id="cd00303">
    <property type="entry name" value="retropepsin_like"/>
    <property type="match status" value="1"/>
</dbReference>
<dbReference type="Gene3D" id="3.10.20.370">
    <property type="match status" value="1"/>
</dbReference>
<keyword evidence="2" id="KW-0808">Transferase</keyword>
<dbReference type="Pfam" id="PF03732">
    <property type="entry name" value="Retrotrans_gag"/>
    <property type="match status" value="1"/>
</dbReference>
<dbReference type="EC" id="2.7.7.49" evidence="1"/>
<dbReference type="InterPro" id="IPR036397">
    <property type="entry name" value="RNaseH_sf"/>
</dbReference>
<evidence type="ECO:0000256" key="3">
    <source>
        <dbReference type="ARBA" id="ARBA00022695"/>
    </source>
</evidence>
<dbReference type="PANTHER" id="PTHR37984:SF5">
    <property type="entry name" value="PROTEIN NYNRIN-LIKE"/>
    <property type="match status" value="1"/>
</dbReference>
<dbReference type="InterPro" id="IPR041373">
    <property type="entry name" value="RT_RNaseH"/>
</dbReference>
<keyword evidence="6" id="KW-0378">Hydrolase</keyword>
<evidence type="ECO:0000313" key="11">
    <source>
        <dbReference type="Proteomes" id="UP000288805"/>
    </source>
</evidence>
<feature type="domain" description="Integrase catalytic" evidence="9">
    <location>
        <begin position="847"/>
        <end position="1014"/>
    </location>
</feature>
<name>A0A438DTD7_VITVI</name>